<dbReference type="InterPro" id="IPR015202">
    <property type="entry name" value="GO-like_E_set"/>
</dbReference>
<feature type="domain" description="Fibronectin type-III" evidence="1">
    <location>
        <begin position="160"/>
        <end position="265"/>
    </location>
</feature>
<dbReference type="CDD" id="cd02851">
    <property type="entry name" value="E_set_GO_C"/>
    <property type="match status" value="1"/>
</dbReference>
<name>A0A933SGE7_UNCEI</name>
<evidence type="ECO:0000259" key="1">
    <source>
        <dbReference type="SMART" id="SM00060"/>
    </source>
</evidence>
<dbReference type="InterPro" id="IPR013783">
    <property type="entry name" value="Ig-like_fold"/>
</dbReference>
<dbReference type="AlphaFoldDB" id="A0A933SGE7"/>
<proteinExistence type="predicted"/>
<evidence type="ECO:0000313" key="2">
    <source>
        <dbReference type="EMBL" id="MBI5169883.1"/>
    </source>
</evidence>
<protein>
    <submittedName>
        <fullName evidence="2">DUF1929 domain-containing protein</fullName>
    </submittedName>
</protein>
<dbReference type="InterPro" id="IPR014756">
    <property type="entry name" value="Ig_E-set"/>
</dbReference>
<dbReference type="SUPFAM" id="SSF81296">
    <property type="entry name" value="E set domains"/>
    <property type="match status" value="1"/>
</dbReference>
<sequence length="687" mass="72858">MLPDGRILCAGGNATTSNALIGDPHHGDQHKLDLYSPPYLFTLSGQPAPRPTIVSAPRRAAFGERIVVTQSGNGSASRMTLVRPGAVTHGFDENQRFIELAFHYDFTNASGERVHHVTLPADSAVAPPGEYMLFVLNKAGTPSIARWLRINNRNGQTMPPSAITDLTKSCSDGVTLDLQWSPPAADAGAAIGAPAAEYELRYSTTVPLTDGNFTTAGTLVAGLDEPGDPLASNPDRRVGITLGNLAQPKTYRFRIRSRNYSSGSGVWSALSNELVFTQHDEDCGGAGGGGGGFYDGGFTANRTGRTVALRRPGGGSTDTSFVENTLLPVIRLGSMATDRVRLPNGPKWEGATGRVRLSRAGTLGTEFEGVQLVAVDHATEDEVFVRGGEFVAGTVEPVVSVHHADGRDLTASLASGEGFEGRDGDTLYVDVQHHEPGTLVLSSSKSQLVKFPDVTGIRISTETSSGWVEIGHHNPRKRVSDEAFAAPALDHVRLIFMGEHKLEGVARLVPGGGVRVQHVAPTSVTHSQWGDVTSMVASGEGLPLQGGESAYAEFPYSEAPVDTVRDWYLEVTGSHFQGGGAAIAARMSGADEATPTRFALAPGSPNPFHGSTRLAFELPVRAKVRLEVFDVTGRRVATPVDASYAAGRPSVEWARVGADGRPVAAGVFLCRMTAGEFRAERRLVLVK</sequence>
<dbReference type="PANTHER" id="PTHR32208:SF21">
    <property type="entry name" value="LOW QUALITY PROTEIN: ALDEHYDE OXIDASE GLOX-LIKE"/>
    <property type="match status" value="1"/>
</dbReference>
<dbReference type="InterPro" id="IPR003961">
    <property type="entry name" value="FN3_dom"/>
</dbReference>
<dbReference type="SUPFAM" id="SSF49265">
    <property type="entry name" value="Fibronectin type III"/>
    <property type="match status" value="1"/>
</dbReference>
<comment type="caution">
    <text evidence="2">The sequence shown here is derived from an EMBL/GenBank/DDBJ whole genome shotgun (WGS) entry which is preliminary data.</text>
</comment>
<dbReference type="SMART" id="SM00060">
    <property type="entry name" value="FN3"/>
    <property type="match status" value="1"/>
</dbReference>
<dbReference type="Gene3D" id="2.60.40.10">
    <property type="entry name" value="Immunoglobulins"/>
    <property type="match status" value="2"/>
</dbReference>
<dbReference type="InterPro" id="IPR036116">
    <property type="entry name" value="FN3_sf"/>
</dbReference>
<dbReference type="Gene3D" id="2.60.40.4070">
    <property type="match status" value="1"/>
</dbReference>
<dbReference type="PANTHER" id="PTHR32208">
    <property type="entry name" value="SECRETED PROTEIN-RELATED"/>
    <property type="match status" value="1"/>
</dbReference>
<organism evidence="2 3">
    <name type="scientific">Eiseniibacteriota bacterium</name>
    <dbReference type="NCBI Taxonomy" id="2212470"/>
    <lineage>
        <taxon>Bacteria</taxon>
        <taxon>Candidatus Eiseniibacteriota</taxon>
    </lineage>
</organism>
<dbReference type="Proteomes" id="UP000696931">
    <property type="component" value="Unassembled WGS sequence"/>
</dbReference>
<gene>
    <name evidence="2" type="ORF">HZA61_10375</name>
</gene>
<reference evidence="2" key="1">
    <citation type="submission" date="2020-07" db="EMBL/GenBank/DDBJ databases">
        <title>Huge and variable diversity of episymbiotic CPR bacteria and DPANN archaea in groundwater ecosystems.</title>
        <authorList>
            <person name="He C.Y."/>
            <person name="Keren R."/>
            <person name="Whittaker M."/>
            <person name="Farag I.F."/>
            <person name="Doudna J."/>
            <person name="Cate J.H.D."/>
            <person name="Banfield J.F."/>
        </authorList>
    </citation>
    <scope>NUCLEOTIDE SEQUENCE</scope>
    <source>
        <strain evidence="2">NC_groundwater_1813_Pr3_B-0.1um_71_17</strain>
    </source>
</reference>
<dbReference type="Pfam" id="PF09118">
    <property type="entry name" value="GO-like_E_set"/>
    <property type="match status" value="1"/>
</dbReference>
<evidence type="ECO:0000313" key="3">
    <source>
        <dbReference type="Proteomes" id="UP000696931"/>
    </source>
</evidence>
<dbReference type="EMBL" id="JACRIW010000075">
    <property type="protein sequence ID" value="MBI5169883.1"/>
    <property type="molecule type" value="Genomic_DNA"/>
</dbReference>
<accession>A0A933SGE7</accession>